<evidence type="ECO:0000256" key="2">
    <source>
        <dbReference type="ARBA" id="ARBA00023015"/>
    </source>
</evidence>
<organism evidence="7 8">
    <name type="scientific">Streptomyces sviceus (strain ATCC 29083 / DSM 924 / JCM 4929 / NBRC 13980 / NCIMB 11184 / NRRL 5439 / UC 5370)</name>
    <dbReference type="NCBI Taxonomy" id="463191"/>
    <lineage>
        <taxon>Bacteria</taxon>
        <taxon>Bacillati</taxon>
        <taxon>Actinomycetota</taxon>
        <taxon>Actinomycetes</taxon>
        <taxon>Kitasatosporales</taxon>
        <taxon>Streptomycetaceae</taxon>
        <taxon>Streptomyces</taxon>
    </lineage>
</organism>
<proteinExistence type="inferred from homology"/>
<dbReference type="InterPro" id="IPR036388">
    <property type="entry name" value="WH-like_DNA-bd_sf"/>
</dbReference>
<dbReference type="EMBL" id="CM000951">
    <property type="protein sequence ID" value="EDY55670.2"/>
    <property type="molecule type" value="Genomic_DNA"/>
</dbReference>
<comment type="similarity">
    <text evidence="1">Belongs to the sigma-70 factor family. ECF subfamily.</text>
</comment>
<dbReference type="InterPro" id="IPR013324">
    <property type="entry name" value="RNA_pol_sigma_r3/r4-like"/>
</dbReference>
<evidence type="ECO:0000256" key="5">
    <source>
        <dbReference type="SAM" id="MobiDB-lite"/>
    </source>
</evidence>
<protein>
    <recommendedName>
        <fullName evidence="6">RNA polymerase sigma factor 70 region 4 type 2 domain-containing protein</fullName>
    </recommendedName>
</protein>
<sequence>MGNASPPEAVALPVTELSESEDASVAASADGGPGASGRAIIPAQPDPSEGEKPEDAVVPTHEEVSAELEETHVPLGRRITKDGFDEQEVHELRAETQVKYYKARRKGVPLRYGRPWPLLMNCYKFIKADFLRDKHKNRERPQDVEALPLPDPGPCAMEEVDFNGAIDSFLRRHLPDAERQVWLMTHGEGMRRKEIAERLGIDRGTVSARLARAEERLKSLPPDELDHLR</sequence>
<feature type="region of interest" description="Disordered" evidence="5">
    <location>
        <begin position="1"/>
        <end position="68"/>
    </location>
</feature>
<keyword evidence="2" id="KW-0805">Transcription regulation</keyword>
<dbReference type="HOGENOM" id="CLU_1209266_0_0_11"/>
<keyword evidence="8" id="KW-1185">Reference proteome</keyword>
<evidence type="ECO:0000256" key="4">
    <source>
        <dbReference type="ARBA" id="ARBA00023163"/>
    </source>
</evidence>
<feature type="domain" description="RNA polymerase sigma factor 70 region 4 type 2" evidence="6">
    <location>
        <begin position="173"/>
        <end position="217"/>
    </location>
</feature>
<keyword evidence="4" id="KW-0804">Transcription</keyword>
<dbReference type="InterPro" id="IPR014284">
    <property type="entry name" value="RNA_pol_sigma-70_dom"/>
</dbReference>
<dbReference type="SUPFAM" id="SSF88659">
    <property type="entry name" value="Sigma3 and sigma4 domains of RNA polymerase sigma factors"/>
    <property type="match status" value="1"/>
</dbReference>
<reference evidence="7" key="1">
    <citation type="submission" date="2009-10" db="EMBL/GenBank/DDBJ databases">
        <title>The genome sequence of Streptomyces sviceus strain ATCC 29083.</title>
        <authorList>
            <consortium name="The Broad Institute Genome Sequencing Platform"/>
            <consortium name="Broad Institute Microbial Sequencing Center"/>
            <person name="Fischbach M."/>
            <person name="Godfrey P."/>
            <person name="Ward D."/>
            <person name="Young S."/>
            <person name="Zeng Q."/>
            <person name="Koehrsen M."/>
            <person name="Alvarado L."/>
            <person name="Berlin A.M."/>
            <person name="Bochicchio J."/>
            <person name="Borenstein D."/>
            <person name="Chapman S.B."/>
            <person name="Chen Z."/>
            <person name="Engels R."/>
            <person name="Freedman E."/>
            <person name="Gellesch M."/>
            <person name="Goldberg J."/>
            <person name="Griggs A."/>
            <person name="Gujja S."/>
            <person name="Heilman E.R."/>
            <person name="Heiman D.I."/>
            <person name="Hepburn T.A."/>
            <person name="Howarth C."/>
            <person name="Jen D."/>
            <person name="Larson L."/>
            <person name="Lewis B."/>
            <person name="Mehta T."/>
            <person name="Park D."/>
            <person name="Pearson M."/>
            <person name="Richards J."/>
            <person name="Roberts A."/>
            <person name="Saif S."/>
            <person name="Shea T.D."/>
            <person name="Shenoy N."/>
            <person name="Sisk P."/>
            <person name="Stolte C."/>
            <person name="Sykes S.N."/>
            <person name="Thomson T."/>
            <person name="Walk T."/>
            <person name="White J."/>
            <person name="Yandava C."/>
            <person name="Straight P."/>
            <person name="Clardy J."/>
            <person name="Hung D."/>
            <person name="Kolter R."/>
            <person name="Mekalanos J."/>
            <person name="Walker S."/>
            <person name="Walsh C.T."/>
            <person name="Wieland-Brown L.C."/>
            <person name="Haas B."/>
            <person name="Nusbaum C."/>
            <person name="Birren B."/>
        </authorList>
    </citation>
    <scope>NUCLEOTIDE SEQUENCE [LARGE SCALE GENOMIC DNA]</scope>
    <source>
        <strain evidence="7">ATCC 29083</strain>
    </source>
</reference>
<name>B5HS65_STRX2</name>
<feature type="compositionally biased region" description="Basic and acidic residues" evidence="5">
    <location>
        <begin position="49"/>
        <end position="68"/>
    </location>
</feature>
<dbReference type="AlphaFoldDB" id="B5HS65"/>
<accession>B5HS65</accession>
<evidence type="ECO:0000313" key="8">
    <source>
        <dbReference type="Proteomes" id="UP000002785"/>
    </source>
</evidence>
<dbReference type="NCBIfam" id="TIGR02937">
    <property type="entry name" value="sigma70-ECF"/>
    <property type="match status" value="1"/>
</dbReference>
<dbReference type="GO" id="GO:0003677">
    <property type="term" value="F:DNA binding"/>
    <property type="evidence" value="ECO:0007669"/>
    <property type="project" value="InterPro"/>
</dbReference>
<evidence type="ECO:0000256" key="3">
    <source>
        <dbReference type="ARBA" id="ARBA00023082"/>
    </source>
</evidence>
<dbReference type="Gene3D" id="1.10.10.10">
    <property type="entry name" value="Winged helix-like DNA-binding domain superfamily/Winged helix DNA-binding domain"/>
    <property type="match status" value="1"/>
</dbReference>
<evidence type="ECO:0000259" key="6">
    <source>
        <dbReference type="Pfam" id="PF08281"/>
    </source>
</evidence>
<dbReference type="GO" id="GO:0016987">
    <property type="term" value="F:sigma factor activity"/>
    <property type="evidence" value="ECO:0007669"/>
    <property type="project" value="UniProtKB-KW"/>
</dbReference>
<dbReference type="Proteomes" id="UP000002785">
    <property type="component" value="Chromosome"/>
</dbReference>
<evidence type="ECO:0000313" key="7">
    <source>
        <dbReference type="EMBL" id="EDY55670.2"/>
    </source>
</evidence>
<dbReference type="InterPro" id="IPR013249">
    <property type="entry name" value="RNA_pol_sigma70_r4_t2"/>
</dbReference>
<dbReference type="GO" id="GO:0006352">
    <property type="term" value="P:DNA-templated transcription initiation"/>
    <property type="evidence" value="ECO:0007669"/>
    <property type="project" value="InterPro"/>
</dbReference>
<dbReference type="Pfam" id="PF08281">
    <property type="entry name" value="Sigma70_r4_2"/>
    <property type="match status" value="1"/>
</dbReference>
<gene>
    <name evidence="7" type="ORF">SSEG_08872</name>
</gene>
<keyword evidence="3" id="KW-0731">Sigma factor</keyword>
<dbReference type="CDD" id="cd06171">
    <property type="entry name" value="Sigma70_r4"/>
    <property type="match status" value="1"/>
</dbReference>
<evidence type="ECO:0000256" key="1">
    <source>
        <dbReference type="ARBA" id="ARBA00010641"/>
    </source>
</evidence>